<comment type="caution">
    <text evidence="2">The sequence shown here is derived from an EMBL/GenBank/DDBJ whole genome shotgun (WGS) entry which is preliminary data.</text>
</comment>
<name>A0A8J8CCK0_9ARCH</name>
<feature type="domain" description="YhcG N-terminal" evidence="1">
    <location>
        <begin position="22"/>
        <end position="104"/>
    </location>
</feature>
<sequence>MKKTTPPSPTTNSDVSSLFERVAGILESGRGRVLHTINHETVLAYWLIGREIIQALQGGEARAQYGNALIADLSKRLTERYGAGFSVVNLKNFRQFYLTYSDRAVSIGSPSGSQLAVSDGLNPISSPVGSESPSVFHPNLKRVIGHDATWSGRLAVCFTNV</sequence>
<gene>
    <name evidence="2" type="ORF">KIY12_02025</name>
</gene>
<dbReference type="AlphaFoldDB" id="A0A8J8CCK0"/>
<evidence type="ECO:0000313" key="2">
    <source>
        <dbReference type="EMBL" id="MBX8643495.1"/>
    </source>
</evidence>
<dbReference type="PANTHER" id="PTHR30547:SF5">
    <property type="entry name" value="NUCLEASE YHCG-RELATED"/>
    <property type="match status" value="1"/>
</dbReference>
<evidence type="ECO:0000259" key="1">
    <source>
        <dbReference type="Pfam" id="PF17761"/>
    </source>
</evidence>
<dbReference type="Proteomes" id="UP000750197">
    <property type="component" value="Unassembled WGS sequence"/>
</dbReference>
<dbReference type="InterPro" id="IPR053148">
    <property type="entry name" value="PD-DEXK-like_domain"/>
</dbReference>
<organism evidence="2 3">
    <name type="scientific">Candidatus Sysuiplasma superficiale</name>
    <dbReference type="NCBI Taxonomy" id="2823368"/>
    <lineage>
        <taxon>Archaea</taxon>
        <taxon>Methanobacteriati</taxon>
        <taxon>Thermoplasmatota</taxon>
        <taxon>Thermoplasmata</taxon>
        <taxon>Candidatus Sysuiplasmatales</taxon>
        <taxon>Candidatus Sysuiplasmataceae</taxon>
        <taxon>Candidatus Sysuiplasma</taxon>
    </lineage>
</organism>
<dbReference type="Pfam" id="PF17761">
    <property type="entry name" value="DUF1016_N"/>
    <property type="match status" value="1"/>
</dbReference>
<dbReference type="InterPro" id="IPR041527">
    <property type="entry name" value="YhcG_N"/>
</dbReference>
<protein>
    <recommendedName>
        <fullName evidence="1">YhcG N-terminal domain-containing protein</fullName>
    </recommendedName>
</protein>
<proteinExistence type="predicted"/>
<reference evidence="2" key="1">
    <citation type="submission" date="2021-05" db="EMBL/GenBank/DDBJ databases">
        <title>Genomic insights into ecological role and evolution of a novel Thermoplasmata order Candidatus Sysuiplasmatales.</title>
        <authorList>
            <person name="Yuan Y."/>
        </authorList>
    </citation>
    <scope>NUCLEOTIDE SEQUENCE</scope>
    <source>
        <strain evidence="2">TUT19-bin139</strain>
    </source>
</reference>
<dbReference type="EMBL" id="JAHEAC010000009">
    <property type="protein sequence ID" value="MBX8643495.1"/>
    <property type="molecule type" value="Genomic_DNA"/>
</dbReference>
<accession>A0A8J8CCK0</accession>
<evidence type="ECO:0000313" key="3">
    <source>
        <dbReference type="Proteomes" id="UP000750197"/>
    </source>
</evidence>
<dbReference type="PANTHER" id="PTHR30547">
    <property type="entry name" value="UNCHARACTERIZED PROTEIN YHCG-RELATED"/>
    <property type="match status" value="1"/>
</dbReference>